<dbReference type="Pfam" id="PF00462">
    <property type="entry name" value="Glutaredoxin"/>
    <property type="match status" value="1"/>
</dbReference>
<dbReference type="CDD" id="cd03418">
    <property type="entry name" value="GRX_GRXb_1_3_like"/>
    <property type="match status" value="1"/>
</dbReference>
<keyword evidence="3 6" id="KW-0249">Electron transport</keyword>
<dbReference type="EMBL" id="CP007142">
    <property type="protein sequence ID" value="AJQ94028.1"/>
    <property type="molecule type" value="Genomic_DNA"/>
</dbReference>
<keyword evidence="2 6" id="KW-0813">Transport</keyword>
<dbReference type="RefSeq" id="WP_044616644.1">
    <property type="nucleotide sequence ID" value="NZ_CP007142.1"/>
</dbReference>
<evidence type="ECO:0000256" key="5">
    <source>
        <dbReference type="ARBA" id="ARBA00023284"/>
    </source>
</evidence>
<dbReference type="GO" id="GO:0045454">
    <property type="term" value="P:cell redox homeostasis"/>
    <property type="evidence" value="ECO:0007669"/>
    <property type="project" value="InterPro"/>
</dbReference>
<evidence type="ECO:0000313" key="8">
    <source>
        <dbReference type="EMBL" id="AJQ94028.1"/>
    </source>
</evidence>
<dbReference type="NCBIfam" id="TIGR02181">
    <property type="entry name" value="GRX_bact"/>
    <property type="match status" value="1"/>
</dbReference>
<dbReference type="PROSITE" id="PS51354">
    <property type="entry name" value="GLUTAREDOXIN_2"/>
    <property type="match status" value="1"/>
</dbReference>
<accession>A0A0C5VKW3</accession>
<comment type="similarity">
    <text evidence="1 6">Belongs to the glutaredoxin family.</text>
</comment>
<evidence type="ECO:0000256" key="2">
    <source>
        <dbReference type="ARBA" id="ARBA00022448"/>
    </source>
</evidence>
<dbReference type="PROSITE" id="PS00195">
    <property type="entry name" value="GLUTAREDOXIN_1"/>
    <property type="match status" value="1"/>
</dbReference>
<dbReference type="HOGENOM" id="CLU_026126_7_3_6"/>
<keyword evidence="9" id="KW-1185">Reference proteome</keyword>
<dbReference type="PRINTS" id="PR00160">
    <property type="entry name" value="GLUTAREDOXIN"/>
</dbReference>
<dbReference type="KEGG" id="gsn:YC6258_01984"/>
<reference evidence="8 9" key="1">
    <citation type="submission" date="2014-01" db="EMBL/GenBank/DDBJ databases">
        <title>Full genme sequencing of cellulolytic bacterium Gynuella sunshinyii YC6258T gen. nov., sp. nov.</title>
        <authorList>
            <person name="Khan H."/>
            <person name="Chung E.J."/>
            <person name="Chung Y.R."/>
        </authorList>
    </citation>
    <scope>NUCLEOTIDE SEQUENCE [LARGE SCALE GENOMIC DNA]</scope>
    <source>
        <strain evidence="8 9">YC6258</strain>
    </source>
</reference>
<evidence type="ECO:0000256" key="4">
    <source>
        <dbReference type="ARBA" id="ARBA00023157"/>
    </source>
</evidence>
<dbReference type="InterPro" id="IPR014025">
    <property type="entry name" value="Glutaredoxin_subgr"/>
</dbReference>
<comment type="function">
    <text evidence="6">Has a glutathione-disulfide oxidoreductase activity in the presence of NADPH and glutathione reductase. Reduces low molecular weight disulfides and proteins.</text>
</comment>
<dbReference type="Proteomes" id="UP000032266">
    <property type="component" value="Chromosome"/>
</dbReference>
<dbReference type="SUPFAM" id="SSF52833">
    <property type="entry name" value="Thioredoxin-like"/>
    <property type="match status" value="1"/>
</dbReference>
<dbReference type="AlphaFoldDB" id="A0A0C5VKW3"/>
<organism evidence="8 9">
    <name type="scientific">Gynuella sunshinyii YC6258</name>
    <dbReference type="NCBI Taxonomy" id="1445510"/>
    <lineage>
        <taxon>Bacteria</taxon>
        <taxon>Pseudomonadati</taxon>
        <taxon>Pseudomonadota</taxon>
        <taxon>Gammaproteobacteria</taxon>
        <taxon>Oceanospirillales</taxon>
        <taxon>Saccharospirillaceae</taxon>
        <taxon>Gynuella</taxon>
    </lineage>
</organism>
<dbReference type="OrthoDB" id="9814618at2"/>
<protein>
    <recommendedName>
        <fullName evidence="6">Glutaredoxin</fullName>
    </recommendedName>
</protein>
<dbReference type="InterPro" id="IPR002109">
    <property type="entry name" value="Glutaredoxin"/>
</dbReference>
<evidence type="ECO:0000313" key="9">
    <source>
        <dbReference type="Proteomes" id="UP000032266"/>
    </source>
</evidence>
<dbReference type="InterPro" id="IPR011900">
    <property type="entry name" value="GRX_bact"/>
</dbReference>
<keyword evidence="5 6" id="KW-0676">Redox-active center</keyword>
<dbReference type="FunFam" id="3.40.30.10:FF:000018">
    <property type="entry name" value="Glutaredoxin"/>
    <property type="match status" value="1"/>
</dbReference>
<gene>
    <name evidence="8" type="ORF">YC6258_01984</name>
</gene>
<dbReference type="GO" id="GO:0034599">
    <property type="term" value="P:cellular response to oxidative stress"/>
    <property type="evidence" value="ECO:0007669"/>
    <property type="project" value="TreeGrafter"/>
</dbReference>
<dbReference type="GO" id="GO:0015038">
    <property type="term" value="F:glutathione disulfide oxidoreductase activity"/>
    <property type="evidence" value="ECO:0007669"/>
    <property type="project" value="UniProtKB-UniRule"/>
</dbReference>
<keyword evidence="6" id="KW-0963">Cytoplasm</keyword>
<evidence type="ECO:0000256" key="1">
    <source>
        <dbReference type="ARBA" id="ARBA00007787"/>
    </source>
</evidence>
<proteinExistence type="inferred from homology"/>
<dbReference type="GO" id="GO:0005737">
    <property type="term" value="C:cytoplasm"/>
    <property type="evidence" value="ECO:0007669"/>
    <property type="project" value="TreeGrafter"/>
</dbReference>
<dbReference type="PANTHER" id="PTHR45694:SF18">
    <property type="entry name" value="GLUTAREDOXIN-1-RELATED"/>
    <property type="match status" value="1"/>
</dbReference>
<dbReference type="InterPro" id="IPR036249">
    <property type="entry name" value="Thioredoxin-like_sf"/>
</dbReference>
<feature type="domain" description="Glutaredoxin" evidence="7">
    <location>
        <begin position="4"/>
        <end position="63"/>
    </location>
</feature>
<evidence type="ECO:0000256" key="6">
    <source>
        <dbReference type="RuleBase" id="RU364065"/>
    </source>
</evidence>
<dbReference type="STRING" id="1445510.YC6258_01984"/>
<name>A0A0C5VKW3_9GAMM</name>
<sequence>MANVTIYSSNYCPFCMQAKHLLQQKGVQFNEIVVDGKADLRREMTAKAGRHTVPQIWINDTHVGGCDDLYALERAGKLDPLLG</sequence>
<evidence type="ECO:0000256" key="3">
    <source>
        <dbReference type="ARBA" id="ARBA00022982"/>
    </source>
</evidence>
<dbReference type="PANTHER" id="PTHR45694">
    <property type="entry name" value="GLUTAREDOXIN 2"/>
    <property type="match status" value="1"/>
</dbReference>
<keyword evidence="4" id="KW-1015">Disulfide bond</keyword>
<dbReference type="Gene3D" id="3.40.30.10">
    <property type="entry name" value="Glutaredoxin"/>
    <property type="match status" value="1"/>
</dbReference>
<dbReference type="InterPro" id="IPR011767">
    <property type="entry name" value="GLR_AS"/>
</dbReference>
<evidence type="ECO:0000259" key="7">
    <source>
        <dbReference type="Pfam" id="PF00462"/>
    </source>
</evidence>